<dbReference type="AlphaFoldDB" id="A0A8X7BTT7"/>
<dbReference type="PROSITE" id="PS00028">
    <property type="entry name" value="ZINC_FINGER_C2H2_1"/>
    <property type="match status" value="3"/>
</dbReference>
<feature type="region of interest" description="Disordered" evidence="5">
    <location>
        <begin position="1"/>
        <end position="70"/>
    </location>
</feature>
<keyword evidence="8" id="KW-1185">Reference proteome</keyword>
<feature type="domain" description="C2H2-type" evidence="6">
    <location>
        <begin position="415"/>
        <end position="443"/>
    </location>
</feature>
<dbReference type="Pfam" id="PF00096">
    <property type="entry name" value="zf-C2H2"/>
    <property type="match status" value="1"/>
</dbReference>
<evidence type="ECO:0000259" key="6">
    <source>
        <dbReference type="PROSITE" id="PS50157"/>
    </source>
</evidence>
<organism evidence="7 8">
    <name type="scientific">Trichonephila inaurata madagascariensis</name>
    <dbReference type="NCBI Taxonomy" id="2747483"/>
    <lineage>
        <taxon>Eukaryota</taxon>
        <taxon>Metazoa</taxon>
        <taxon>Ecdysozoa</taxon>
        <taxon>Arthropoda</taxon>
        <taxon>Chelicerata</taxon>
        <taxon>Arachnida</taxon>
        <taxon>Araneae</taxon>
        <taxon>Araneomorphae</taxon>
        <taxon>Entelegynae</taxon>
        <taxon>Araneoidea</taxon>
        <taxon>Nephilidae</taxon>
        <taxon>Trichonephila</taxon>
        <taxon>Trichonephila inaurata</taxon>
    </lineage>
</organism>
<dbReference type="PROSITE" id="PS50157">
    <property type="entry name" value="ZINC_FINGER_C2H2_2"/>
    <property type="match status" value="4"/>
</dbReference>
<dbReference type="OrthoDB" id="3069995at2759"/>
<dbReference type="GO" id="GO:0005634">
    <property type="term" value="C:nucleus"/>
    <property type="evidence" value="ECO:0007669"/>
    <property type="project" value="TreeGrafter"/>
</dbReference>
<dbReference type="InterPro" id="IPR052795">
    <property type="entry name" value="RREB1"/>
</dbReference>
<evidence type="ECO:0000313" key="7">
    <source>
        <dbReference type="EMBL" id="GFY41794.1"/>
    </source>
</evidence>
<dbReference type="GO" id="GO:0000978">
    <property type="term" value="F:RNA polymerase II cis-regulatory region sequence-specific DNA binding"/>
    <property type="evidence" value="ECO:0007669"/>
    <property type="project" value="TreeGrafter"/>
</dbReference>
<feature type="domain" description="C2H2-type" evidence="6">
    <location>
        <begin position="110"/>
        <end position="137"/>
    </location>
</feature>
<feature type="compositionally biased region" description="Basic residues" evidence="5">
    <location>
        <begin position="156"/>
        <end position="175"/>
    </location>
</feature>
<comment type="caution">
    <text evidence="7">The sequence shown here is derived from an EMBL/GenBank/DDBJ whole genome shotgun (WGS) entry which is preliminary data.</text>
</comment>
<keyword evidence="2 4" id="KW-0863">Zinc-finger</keyword>
<dbReference type="InterPro" id="IPR036236">
    <property type="entry name" value="Znf_C2H2_sf"/>
</dbReference>
<accession>A0A8X7BTT7</accession>
<dbReference type="InterPro" id="IPR013087">
    <property type="entry name" value="Znf_C2H2_type"/>
</dbReference>
<evidence type="ECO:0000256" key="4">
    <source>
        <dbReference type="PROSITE-ProRule" id="PRU00042"/>
    </source>
</evidence>
<keyword evidence="1" id="KW-0479">Metal-binding</keyword>
<feature type="compositionally biased region" description="Polar residues" evidence="5">
    <location>
        <begin position="22"/>
        <end position="39"/>
    </location>
</feature>
<evidence type="ECO:0000313" key="8">
    <source>
        <dbReference type="Proteomes" id="UP000886998"/>
    </source>
</evidence>
<keyword evidence="3" id="KW-0862">Zinc</keyword>
<dbReference type="EMBL" id="BMAV01002681">
    <property type="protein sequence ID" value="GFY41794.1"/>
    <property type="molecule type" value="Genomic_DNA"/>
</dbReference>
<dbReference type="Pfam" id="PF13894">
    <property type="entry name" value="zf-C2H2_4"/>
    <property type="match status" value="1"/>
</dbReference>
<feature type="compositionally biased region" description="Polar residues" evidence="5">
    <location>
        <begin position="635"/>
        <end position="650"/>
    </location>
</feature>
<dbReference type="PANTHER" id="PTHR46451">
    <property type="entry name" value="RAS-RESPONSIVE ELEMENT-BINDING PROTEIN 1"/>
    <property type="match status" value="1"/>
</dbReference>
<feature type="region of interest" description="Disordered" evidence="5">
    <location>
        <begin position="154"/>
        <end position="184"/>
    </location>
</feature>
<dbReference type="GO" id="GO:0008270">
    <property type="term" value="F:zinc ion binding"/>
    <property type="evidence" value="ECO:0007669"/>
    <property type="project" value="UniProtKB-KW"/>
</dbReference>
<dbReference type="SMART" id="SM00355">
    <property type="entry name" value="ZnF_C2H2"/>
    <property type="match status" value="6"/>
</dbReference>
<dbReference type="Proteomes" id="UP000886998">
    <property type="component" value="Unassembled WGS sequence"/>
</dbReference>
<dbReference type="SUPFAM" id="SSF57667">
    <property type="entry name" value="beta-beta-alpha zinc fingers"/>
    <property type="match status" value="3"/>
</dbReference>
<dbReference type="PANTHER" id="PTHR46451:SF1">
    <property type="entry name" value="RAS-RESPONSIVE ELEMENT-BINDING PROTEIN 1"/>
    <property type="match status" value="1"/>
</dbReference>
<evidence type="ECO:0000256" key="3">
    <source>
        <dbReference type="ARBA" id="ARBA00022833"/>
    </source>
</evidence>
<feature type="domain" description="C2H2-type" evidence="6">
    <location>
        <begin position="138"/>
        <end position="166"/>
    </location>
</feature>
<feature type="compositionally biased region" description="Polar residues" evidence="5">
    <location>
        <begin position="565"/>
        <end position="574"/>
    </location>
</feature>
<feature type="region of interest" description="Disordered" evidence="5">
    <location>
        <begin position="560"/>
        <end position="660"/>
    </location>
</feature>
<feature type="domain" description="C2H2-type" evidence="6">
    <location>
        <begin position="387"/>
        <end position="414"/>
    </location>
</feature>
<proteinExistence type="predicted"/>
<dbReference type="GO" id="GO:0001228">
    <property type="term" value="F:DNA-binding transcription activator activity, RNA polymerase II-specific"/>
    <property type="evidence" value="ECO:0007669"/>
    <property type="project" value="TreeGrafter"/>
</dbReference>
<name>A0A8X7BTT7_9ARAC</name>
<evidence type="ECO:0000256" key="1">
    <source>
        <dbReference type="ARBA" id="ARBA00022723"/>
    </source>
</evidence>
<dbReference type="Gene3D" id="3.30.160.60">
    <property type="entry name" value="Classic Zinc Finger"/>
    <property type="match status" value="5"/>
</dbReference>
<gene>
    <name evidence="7" type="primary">NCL1_38646</name>
    <name evidence="7" type="ORF">TNIN_257671</name>
</gene>
<dbReference type="Gene3D" id="3.10.490.10">
    <property type="entry name" value="Gamma-glutamyl cyclotransferase-like"/>
    <property type="match status" value="1"/>
</dbReference>
<dbReference type="FunFam" id="3.30.160.60:FF:000446">
    <property type="entry name" value="Zinc finger protein"/>
    <property type="match status" value="1"/>
</dbReference>
<sequence length="975" mass="110053">MFSGALFRSSKKYKTEEETRSAENSASVLENVPVQTGSNEEIVEGNDGMPNVEKNKAGDEELPNLGQGENESKINTEKKYLETCPKCDENFYDAGTFHNHIKKYNKDGDFICGLCGRKLCSASSRDRHMVIHSKLRPFTCKICKRRFTTNGNMNRHIQKHHGNGKPKVVKTKRKTQKDEKQSKAKKKFLEAVQLTLRKDTTDSLKKWNEDVEQREPLIRVVGASALSSVPMEVVPEKKITYQVSESLEISLNFSPEDVESSQKENRPKVTDTCLKEQEAVPENDSVDEPNQSLTEGKIIVALVPEKKSEIEQDAEQVIPFTFAAQNSDVSISNSRSIKQAHSSSDLATIPEIISIVNSAPSSTSATSDGSDLNNSISRQKKNIEKPYSCPHCTYKSGDRSTLKRHKRTHTKENPFLCNVCDKAFTNKNNAERHVREIHKLDNREQVINSIIFKSKNSNTSSEERRVCKHCKEVCENEQALQYHLRSKNCRHKPYKCKLCETDLQTKESPNPLPLKESVDVHSFNENDREVAAEGLLSLSREPENLNFSTDEPLDLSYKPLDLSGNCRTPKNLSVSEERSSNSEPAIHKTEEVRASDLKDLSSVSTEQNQTKPLRDKTSNKSSKLKPGCNSPLKGNISQTTRNKHSQNSILPTKRKNPFPNRILKHSENITPLANNLNDKQESFQNKYLHQSNILSHKNESNSDLENEDFASISSVIDNVTNQKLPLDSVSHNSLDMEPNEMFGSYNKSLNVVSKNEKKEIRSGSSGQSFPCPSSLQRHLDIHTGDKSFKYPHCTKRFPTAIYRNRYLENHHYINNKARFVGFRSSIGQESSLFEEHSESSNFSFEESPSPKNSADLCIEVARRLVTPFLSNRNRHAGTHNSINNTSRDLNMQEDGYLALTVPIETESCGALACRVYQSFKYKALANDMPSLVYKAICIEGAKEHGLPLHYIKRLEAITDNGYKGVDNPINYKVDS</sequence>
<feature type="compositionally biased region" description="Basic and acidic residues" evidence="5">
    <location>
        <begin position="575"/>
        <end position="599"/>
    </location>
</feature>
<feature type="compositionally biased region" description="Polar residues" evidence="5">
    <location>
        <begin position="601"/>
        <end position="611"/>
    </location>
</feature>
<evidence type="ECO:0000256" key="2">
    <source>
        <dbReference type="ARBA" id="ARBA00022771"/>
    </source>
</evidence>
<protein>
    <submittedName>
        <fullName evidence="7">Ras-responsive element-binding protein 1</fullName>
    </submittedName>
</protein>
<reference evidence="7" key="1">
    <citation type="submission" date="2020-08" db="EMBL/GenBank/DDBJ databases">
        <title>Multicomponent nature underlies the extraordinary mechanical properties of spider dragline silk.</title>
        <authorList>
            <person name="Kono N."/>
            <person name="Nakamura H."/>
            <person name="Mori M."/>
            <person name="Yoshida Y."/>
            <person name="Ohtoshi R."/>
            <person name="Malay A.D."/>
            <person name="Moran D.A.P."/>
            <person name="Tomita M."/>
            <person name="Numata K."/>
            <person name="Arakawa K."/>
        </authorList>
    </citation>
    <scope>NUCLEOTIDE SEQUENCE</scope>
</reference>
<dbReference type="Pfam" id="PF13772">
    <property type="entry name" value="AIG2_2"/>
    <property type="match status" value="1"/>
</dbReference>
<evidence type="ECO:0000256" key="5">
    <source>
        <dbReference type="SAM" id="MobiDB-lite"/>
    </source>
</evidence>